<dbReference type="NCBIfam" id="NF040488">
    <property type="entry name" value="SCO5389_fam"/>
    <property type="match status" value="1"/>
</dbReference>
<dbReference type="EMBL" id="SIHJ01000003">
    <property type="protein sequence ID" value="TWT32186.1"/>
    <property type="molecule type" value="Genomic_DNA"/>
</dbReference>
<comment type="caution">
    <text evidence="1">The sequence shown here is derived from an EMBL/GenBank/DDBJ whole genome shotgun (WGS) entry which is preliminary data.</text>
</comment>
<dbReference type="RefSeq" id="WP_146567351.1">
    <property type="nucleotide sequence ID" value="NZ_SIHJ01000003.1"/>
</dbReference>
<evidence type="ECO:0000313" key="2">
    <source>
        <dbReference type="Proteomes" id="UP000316714"/>
    </source>
</evidence>
<dbReference type="AlphaFoldDB" id="A0A5C5V0X2"/>
<reference evidence="1 2" key="1">
    <citation type="submission" date="2019-02" db="EMBL/GenBank/DDBJ databases">
        <title>Deep-cultivation of Planctomycetes and their phenomic and genomic characterization uncovers novel biology.</title>
        <authorList>
            <person name="Wiegand S."/>
            <person name="Jogler M."/>
            <person name="Boedeker C."/>
            <person name="Pinto D."/>
            <person name="Vollmers J."/>
            <person name="Rivas-Marin E."/>
            <person name="Kohn T."/>
            <person name="Peeters S.H."/>
            <person name="Heuer A."/>
            <person name="Rast P."/>
            <person name="Oberbeckmann S."/>
            <person name="Bunk B."/>
            <person name="Jeske O."/>
            <person name="Meyerdierks A."/>
            <person name="Storesund J.E."/>
            <person name="Kallscheuer N."/>
            <person name="Luecker S."/>
            <person name="Lage O.M."/>
            <person name="Pohl T."/>
            <person name="Merkel B.J."/>
            <person name="Hornburger P."/>
            <person name="Mueller R.-W."/>
            <person name="Bruemmer F."/>
            <person name="Labrenz M."/>
            <person name="Spormann A.M."/>
            <person name="Op Den Camp H."/>
            <person name="Overmann J."/>
            <person name="Amann R."/>
            <person name="Jetten M.S.M."/>
            <person name="Mascher T."/>
            <person name="Medema M.H."/>
            <person name="Devos D.P."/>
            <person name="Kaster A.-K."/>
            <person name="Ovreas L."/>
            <person name="Rohde M."/>
            <person name="Galperin M.Y."/>
            <person name="Jogler C."/>
        </authorList>
    </citation>
    <scope>NUCLEOTIDE SEQUENCE [LARGE SCALE GENOMIC DNA]</scope>
    <source>
        <strain evidence="1 2">KOR34</strain>
    </source>
</reference>
<gene>
    <name evidence="1" type="ORF">KOR34_39470</name>
</gene>
<proteinExistence type="predicted"/>
<dbReference type="Pfam" id="PF20704">
    <property type="entry name" value="KH_NucS_shadow"/>
    <property type="match status" value="1"/>
</dbReference>
<accession>A0A5C5V0X2</accession>
<evidence type="ECO:0000313" key="1">
    <source>
        <dbReference type="EMBL" id="TWT32186.1"/>
    </source>
</evidence>
<sequence>MSLTVPAPMVQQAIEGEVSEQDFVAVIRESLPNAWRIVESLVERRNETGSSLEAFGAEPMDEPTRGELLRMLAGTAIRRAVERHFGVELLFQNCTNVAVCERGQSDSADAAEFTSIRSQILNQKPDLVMC</sequence>
<dbReference type="Proteomes" id="UP000316714">
    <property type="component" value="Unassembled WGS sequence"/>
</dbReference>
<name>A0A5C5V0X2_9BACT</name>
<keyword evidence="2" id="KW-1185">Reference proteome</keyword>
<protein>
    <submittedName>
        <fullName evidence="1">Uncharacterized protein</fullName>
    </submittedName>
</protein>
<organism evidence="1 2">
    <name type="scientific">Posidoniimonas corsicana</name>
    <dbReference type="NCBI Taxonomy" id="1938618"/>
    <lineage>
        <taxon>Bacteria</taxon>
        <taxon>Pseudomonadati</taxon>
        <taxon>Planctomycetota</taxon>
        <taxon>Planctomycetia</taxon>
        <taxon>Pirellulales</taxon>
        <taxon>Lacipirellulaceae</taxon>
        <taxon>Posidoniimonas</taxon>
    </lineage>
</organism>
<dbReference type="OrthoDB" id="3428165at2"/>